<dbReference type="Pfam" id="PF00392">
    <property type="entry name" value="GntR"/>
    <property type="match status" value="1"/>
</dbReference>
<dbReference type="PROSITE" id="PS50949">
    <property type="entry name" value="HTH_GNTR"/>
    <property type="match status" value="1"/>
</dbReference>
<dbReference type="InterPro" id="IPR036390">
    <property type="entry name" value="WH_DNA-bd_sf"/>
</dbReference>
<dbReference type="Gene3D" id="3.40.50.2300">
    <property type="match status" value="2"/>
</dbReference>
<dbReference type="EMBL" id="JASHIF010000016">
    <property type="protein sequence ID" value="MDI9860962.1"/>
    <property type="molecule type" value="Genomic_DNA"/>
</dbReference>
<dbReference type="Gene3D" id="1.10.10.10">
    <property type="entry name" value="Winged helix-like DNA-binding domain superfamily/Winged helix DNA-binding domain"/>
    <property type="match status" value="1"/>
</dbReference>
<keyword evidence="2" id="KW-0238">DNA-binding</keyword>
<evidence type="ECO:0000259" key="4">
    <source>
        <dbReference type="PROSITE" id="PS50949"/>
    </source>
</evidence>
<comment type="caution">
    <text evidence="5">The sequence shown here is derived from an EMBL/GenBank/DDBJ whole genome shotgun (WGS) entry which is preliminary data.</text>
</comment>
<organism evidence="5 6">
    <name type="scientific">Flectobacillus roseus</name>
    <dbReference type="NCBI Taxonomy" id="502259"/>
    <lineage>
        <taxon>Bacteria</taxon>
        <taxon>Pseudomonadati</taxon>
        <taxon>Bacteroidota</taxon>
        <taxon>Cytophagia</taxon>
        <taxon>Cytophagales</taxon>
        <taxon>Flectobacillaceae</taxon>
        <taxon>Flectobacillus</taxon>
    </lineage>
</organism>
<evidence type="ECO:0000256" key="2">
    <source>
        <dbReference type="ARBA" id="ARBA00023125"/>
    </source>
</evidence>
<feature type="domain" description="HTH gntR-type" evidence="4">
    <location>
        <begin position="13"/>
        <end position="81"/>
    </location>
</feature>
<proteinExistence type="predicted"/>
<dbReference type="InterPro" id="IPR036388">
    <property type="entry name" value="WH-like_DNA-bd_sf"/>
</dbReference>
<dbReference type="RefSeq" id="WP_095161293.1">
    <property type="nucleotide sequence ID" value="NZ_JASHIF010000016.1"/>
</dbReference>
<keyword evidence="6" id="KW-1185">Reference proteome</keyword>
<dbReference type="Proteomes" id="UP001236507">
    <property type="component" value="Unassembled WGS sequence"/>
</dbReference>
<evidence type="ECO:0000256" key="1">
    <source>
        <dbReference type="ARBA" id="ARBA00023015"/>
    </source>
</evidence>
<keyword evidence="3" id="KW-0804">Transcription</keyword>
<gene>
    <name evidence="5" type="ORF">QM524_17230</name>
</gene>
<dbReference type="SUPFAM" id="SSF53822">
    <property type="entry name" value="Periplasmic binding protein-like I"/>
    <property type="match status" value="1"/>
</dbReference>
<evidence type="ECO:0000256" key="3">
    <source>
        <dbReference type="ARBA" id="ARBA00023163"/>
    </source>
</evidence>
<keyword evidence="1" id="KW-0805">Transcription regulation</keyword>
<dbReference type="PANTHER" id="PTHR38445:SF10">
    <property type="entry name" value="GNTR-FAMILY TRANSCRIPTIONAL REGULATOR"/>
    <property type="match status" value="1"/>
</dbReference>
<reference evidence="5 6" key="1">
    <citation type="submission" date="2023-05" db="EMBL/GenBank/DDBJ databases">
        <title>Novel species of genus Flectobacillus isolated from stream in China.</title>
        <authorList>
            <person name="Lu H."/>
        </authorList>
    </citation>
    <scope>NUCLEOTIDE SEQUENCE [LARGE SCALE GENOMIC DNA]</scope>
    <source>
        <strain evidence="5 6">KCTC 42575</strain>
    </source>
</reference>
<sequence length="338" mass="38543">MGKYLQIEPNAQKPKYQQLIDDIIEKIQNGTLQRGDQLPTINEITQSLGVARMTIIRAYEELRERGIVAAQHGKGYFVASTDVQTTMHVFVLFDAMNAYKETLFHSLKEALGDHVSINLFFHYHDIKVFENVLVNNIGNYNFYIVMPHFNEDVSHIVGQIPKDKLLVLDIDIDEFDNDYAVLYQNFEENIYSGLQEALPLLKKYKAITLFLSKNQFQYTPNGITKGFKRFTNDFGIDSRIIDNLEVDCIEAGQAYILFLESDIIRFMNHVNKKGLKLGEDVGLLTYDDTPIKQILGEDGITTISNDFQKMGKLAGRMVRNRQKGKVASPCSLIVRGSL</sequence>
<protein>
    <submittedName>
        <fullName evidence="5">GntR family transcriptional regulator</fullName>
    </submittedName>
</protein>
<dbReference type="SUPFAM" id="SSF46785">
    <property type="entry name" value="Winged helix' DNA-binding domain"/>
    <property type="match status" value="1"/>
</dbReference>
<dbReference type="SMART" id="SM00345">
    <property type="entry name" value="HTH_GNTR"/>
    <property type="match status" value="1"/>
</dbReference>
<evidence type="ECO:0000313" key="5">
    <source>
        <dbReference type="EMBL" id="MDI9860962.1"/>
    </source>
</evidence>
<dbReference type="InterPro" id="IPR028082">
    <property type="entry name" value="Peripla_BP_I"/>
</dbReference>
<evidence type="ECO:0000313" key="6">
    <source>
        <dbReference type="Proteomes" id="UP001236507"/>
    </source>
</evidence>
<accession>A0ABT6YBK5</accession>
<dbReference type="InterPro" id="IPR000524">
    <property type="entry name" value="Tscrpt_reg_HTH_GntR"/>
</dbReference>
<dbReference type="CDD" id="cd07377">
    <property type="entry name" value="WHTH_GntR"/>
    <property type="match status" value="1"/>
</dbReference>
<name>A0ABT6YBK5_9BACT</name>
<dbReference type="PANTHER" id="PTHR38445">
    <property type="entry name" value="HTH-TYPE TRANSCRIPTIONAL REPRESSOR YTRA"/>
    <property type="match status" value="1"/>
</dbReference>
<dbReference type="PRINTS" id="PR00035">
    <property type="entry name" value="HTHGNTR"/>
</dbReference>